<evidence type="ECO:0000256" key="1">
    <source>
        <dbReference type="SAM" id="MobiDB-lite"/>
    </source>
</evidence>
<keyword evidence="3" id="KW-1185">Reference proteome</keyword>
<protein>
    <submittedName>
        <fullName evidence="2">Uncharacterized protein</fullName>
    </submittedName>
</protein>
<proteinExistence type="predicted"/>
<feature type="region of interest" description="Disordered" evidence="1">
    <location>
        <begin position="105"/>
        <end position="163"/>
    </location>
</feature>
<sequence length="163" mass="17629">MHTVHACCESRAAGRGGFDWLSVFLPGPWSSHWSLILDLVVRRLCQAPPPPAGIWELLGTCTASQTQAERHGSHRPCGYYIYPPSKTALNVQVESQGLTGRKVLLRAGGEPNPSTPAERTSPGLNARDGKNKRGTIDPYYCSHISSERPEGLSDSSSVVKSFG</sequence>
<organism evidence="2 3">
    <name type="scientific">Liparis tanakae</name>
    <name type="common">Tanaka's snailfish</name>
    <dbReference type="NCBI Taxonomy" id="230148"/>
    <lineage>
        <taxon>Eukaryota</taxon>
        <taxon>Metazoa</taxon>
        <taxon>Chordata</taxon>
        <taxon>Craniata</taxon>
        <taxon>Vertebrata</taxon>
        <taxon>Euteleostomi</taxon>
        <taxon>Actinopterygii</taxon>
        <taxon>Neopterygii</taxon>
        <taxon>Teleostei</taxon>
        <taxon>Neoteleostei</taxon>
        <taxon>Acanthomorphata</taxon>
        <taxon>Eupercaria</taxon>
        <taxon>Perciformes</taxon>
        <taxon>Cottioidei</taxon>
        <taxon>Cottales</taxon>
        <taxon>Liparidae</taxon>
        <taxon>Liparis</taxon>
    </lineage>
</organism>
<accession>A0A4Z2H3W4</accession>
<name>A0A4Z2H3W4_9TELE</name>
<reference evidence="2 3" key="1">
    <citation type="submission" date="2019-03" db="EMBL/GenBank/DDBJ databases">
        <title>First draft genome of Liparis tanakae, snailfish: a comprehensive survey of snailfish specific genes.</title>
        <authorList>
            <person name="Kim W."/>
            <person name="Song I."/>
            <person name="Jeong J.-H."/>
            <person name="Kim D."/>
            <person name="Kim S."/>
            <person name="Ryu S."/>
            <person name="Song J.Y."/>
            <person name="Lee S.K."/>
        </authorList>
    </citation>
    <scope>NUCLEOTIDE SEQUENCE [LARGE SCALE GENOMIC DNA]</scope>
    <source>
        <tissue evidence="2">Muscle</tissue>
    </source>
</reference>
<feature type="compositionally biased region" description="Polar residues" evidence="1">
    <location>
        <begin position="153"/>
        <end position="163"/>
    </location>
</feature>
<evidence type="ECO:0000313" key="2">
    <source>
        <dbReference type="EMBL" id="TNN59985.1"/>
    </source>
</evidence>
<comment type="caution">
    <text evidence="2">The sequence shown here is derived from an EMBL/GenBank/DDBJ whole genome shotgun (WGS) entry which is preliminary data.</text>
</comment>
<dbReference type="Proteomes" id="UP000314294">
    <property type="component" value="Unassembled WGS sequence"/>
</dbReference>
<gene>
    <name evidence="2" type="ORF">EYF80_029827</name>
</gene>
<evidence type="ECO:0000313" key="3">
    <source>
        <dbReference type="Proteomes" id="UP000314294"/>
    </source>
</evidence>
<dbReference type="EMBL" id="SRLO01000343">
    <property type="protein sequence ID" value="TNN59985.1"/>
    <property type="molecule type" value="Genomic_DNA"/>
</dbReference>
<dbReference type="AlphaFoldDB" id="A0A4Z2H3W4"/>